<gene>
    <name evidence="1" type="ORF">K488DRAFT_70987</name>
</gene>
<evidence type="ECO:0000313" key="2">
    <source>
        <dbReference type="Proteomes" id="UP000814128"/>
    </source>
</evidence>
<protein>
    <submittedName>
        <fullName evidence="1">Uncharacterized protein</fullName>
    </submittedName>
</protein>
<reference evidence="1" key="2">
    <citation type="journal article" date="2022" name="New Phytol.">
        <title>Evolutionary transition to the ectomycorrhizal habit in the genomes of a hyperdiverse lineage of mushroom-forming fungi.</title>
        <authorList>
            <person name="Looney B."/>
            <person name="Miyauchi S."/>
            <person name="Morin E."/>
            <person name="Drula E."/>
            <person name="Courty P.E."/>
            <person name="Kohler A."/>
            <person name="Kuo A."/>
            <person name="LaButti K."/>
            <person name="Pangilinan J."/>
            <person name="Lipzen A."/>
            <person name="Riley R."/>
            <person name="Andreopoulos W."/>
            <person name="He G."/>
            <person name="Johnson J."/>
            <person name="Nolan M."/>
            <person name="Tritt A."/>
            <person name="Barry K.W."/>
            <person name="Grigoriev I.V."/>
            <person name="Nagy L.G."/>
            <person name="Hibbett D."/>
            <person name="Henrissat B."/>
            <person name="Matheny P.B."/>
            <person name="Labbe J."/>
            <person name="Martin F.M."/>
        </authorList>
    </citation>
    <scope>NUCLEOTIDE SEQUENCE</scope>
    <source>
        <strain evidence="1">EC-137</strain>
    </source>
</reference>
<sequence length="747" mass="83573">MQQLSYPYLAALPLDCNAQKSDLLRSNTPLLLRIKAYGSAFSWIYHTKWNVDAAWGYLHTVTSSQIVSHPPLSPPSYQILPRPLRALRRIPGSLVALIPPPHLLRLLSYIQQAVDRSVMRVTSSSVLGGPWLVTGAVEFDTGTEAPWANIGEEGTSTSILCGPWLIIPDLQYSNSESATPQGAREIDERSAASKTLPSPPPSHPPIFKLPPELIFRIFSFISAPSADSSSYIPPFPDCLAVAQVCGLWRELALKCPELWTDLPQQHEALTRRAFELSKDQPVSFHAFTRFASACRWNTESGMFSLSKDVLSRAWHVVAGHRQINDPVAVAHLVKMFDWTAAPFLESLTVVYGVFDHKTLRGEVPLRLKRLIMIESYAMINTACFRAPISELALVQSMIRRDRSTSTSISLTPPTVDVLSLLPSLRRLTFEESATDFHAIRPMDDPNYPPPLLPRLEYLRIDDKYAEAAFVLSWLDIPLSTVIDIRGSCSTGTRNTQPRSPLRPATYPLGVLNTHHIRDRLPSSASYTALHLTQLFEQYHDFPSSHCTFILSNPVGALDLAPLFMYSVRTPSPNWDGGGPYDLLNPVDGLIPILRALPLTARLRTVDIAELPDGKVWTEIAGVFPWVRHIVVRGNYDAASHLVSMLSKPSSSSANSVFPRLTMLELRQITVNTMAWPLSEAMRSRPQMKLVFHQCMVSNLFDWDLIKRKDFGARVEWDGVSVAKEDSATVMRQARDEDLFVFPKHVMM</sequence>
<proteinExistence type="predicted"/>
<organism evidence="1 2">
    <name type="scientific">Vararia minispora EC-137</name>
    <dbReference type="NCBI Taxonomy" id="1314806"/>
    <lineage>
        <taxon>Eukaryota</taxon>
        <taxon>Fungi</taxon>
        <taxon>Dikarya</taxon>
        <taxon>Basidiomycota</taxon>
        <taxon>Agaricomycotina</taxon>
        <taxon>Agaricomycetes</taxon>
        <taxon>Russulales</taxon>
        <taxon>Lachnocladiaceae</taxon>
        <taxon>Vararia</taxon>
    </lineage>
</organism>
<evidence type="ECO:0000313" key="1">
    <source>
        <dbReference type="EMBL" id="KAI0031966.1"/>
    </source>
</evidence>
<dbReference type="Proteomes" id="UP000814128">
    <property type="component" value="Unassembled WGS sequence"/>
</dbReference>
<reference evidence="1" key="1">
    <citation type="submission" date="2021-02" db="EMBL/GenBank/DDBJ databases">
        <authorList>
            <consortium name="DOE Joint Genome Institute"/>
            <person name="Ahrendt S."/>
            <person name="Looney B.P."/>
            <person name="Miyauchi S."/>
            <person name="Morin E."/>
            <person name="Drula E."/>
            <person name="Courty P.E."/>
            <person name="Chicoki N."/>
            <person name="Fauchery L."/>
            <person name="Kohler A."/>
            <person name="Kuo A."/>
            <person name="Labutti K."/>
            <person name="Pangilinan J."/>
            <person name="Lipzen A."/>
            <person name="Riley R."/>
            <person name="Andreopoulos W."/>
            <person name="He G."/>
            <person name="Johnson J."/>
            <person name="Barry K.W."/>
            <person name="Grigoriev I.V."/>
            <person name="Nagy L."/>
            <person name="Hibbett D."/>
            <person name="Henrissat B."/>
            <person name="Matheny P.B."/>
            <person name="Labbe J."/>
            <person name="Martin F."/>
        </authorList>
    </citation>
    <scope>NUCLEOTIDE SEQUENCE</scope>
    <source>
        <strain evidence="1">EC-137</strain>
    </source>
</reference>
<dbReference type="EMBL" id="MU273561">
    <property type="protein sequence ID" value="KAI0031966.1"/>
    <property type="molecule type" value="Genomic_DNA"/>
</dbReference>
<keyword evidence="2" id="KW-1185">Reference proteome</keyword>
<name>A0ACB8QKS2_9AGAM</name>
<comment type="caution">
    <text evidence="1">The sequence shown here is derived from an EMBL/GenBank/DDBJ whole genome shotgun (WGS) entry which is preliminary data.</text>
</comment>
<accession>A0ACB8QKS2</accession>